<organism evidence="1 3">
    <name type="scientific">Rotaria magnacalcarata</name>
    <dbReference type="NCBI Taxonomy" id="392030"/>
    <lineage>
        <taxon>Eukaryota</taxon>
        <taxon>Metazoa</taxon>
        <taxon>Spiralia</taxon>
        <taxon>Gnathifera</taxon>
        <taxon>Rotifera</taxon>
        <taxon>Eurotatoria</taxon>
        <taxon>Bdelloidea</taxon>
        <taxon>Philodinida</taxon>
        <taxon>Philodinidae</taxon>
        <taxon>Rotaria</taxon>
    </lineage>
</organism>
<dbReference type="Proteomes" id="UP000676336">
    <property type="component" value="Unassembled WGS sequence"/>
</dbReference>
<sequence>MYGYGAPHNFTPGYSAEPYALTYHPGEFQPQSFQPQSFQPQSYPPQYYPAPVHGNAPDLQGRNPGPRFLHNLRNLLKVHPLHRMYEIGRGVVEGYRDAGIKGAWQAYLAGMWNLQKQNVREAIVSAPLMIQAMQNPHGFILQQAETLIQQYAYN</sequence>
<name>A0A816T282_9BILA</name>
<evidence type="ECO:0000313" key="1">
    <source>
        <dbReference type="EMBL" id="CAF2089992.1"/>
    </source>
</evidence>
<proteinExistence type="predicted"/>
<dbReference type="Proteomes" id="UP000663824">
    <property type="component" value="Unassembled WGS sequence"/>
</dbReference>
<accession>A0A816T282</accession>
<dbReference type="EMBL" id="CAJNRE010010355">
    <property type="protein sequence ID" value="CAF2089992.1"/>
    <property type="molecule type" value="Genomic_DNA"/>
</dbReference>
<evidence type="ECO:0000313" key="3">
    <source>
        <dbReference type="Proteomes" id="UP000663824"/>
    </source>
</evidence>
<reference evidence="1" key="1">
    <citation type="submission" date="2021-02" db="EMBL/GenBank/DDBJ databases">
        <authorList>
            <person name="Nowell W R."/>
        </authorList>
    </citation>
    <scope>NUCLEOTIDE SEQUENCE</scope>
</reference>
<dbReference type="EMBL" id="CAJOBI010009076">
    <property type="protein sequence ID" value="CAF4129144.1"/>
    <property type="molecule type" value="Genomic_DNA"/>
</dbReference>
<protein>
    <submittedName>
        <fullName evidence="1">Uncharacterized protein</fullName>
    </submittedName>
</protein>
<dbReference type="AlphaFoldDB" id="A0A816T282"/>
<comment type="caution">
    <text evidence="1">The sequence shown here is derived from an EMBL/GenBank/DDBJ whole genome shotgun (WGS) entry which is preliminary data.</text>
</comment>
<gene>
    <name evidence="1" type="ORF">MBJ925_LOCUS20158</name>
    <name evidence="2" type="ORF">SMN809_LOCUS18674</name>
</gene>
<evidence type="ECO:0000313" key="2">
    <source>
        <dbReference type="EMBL" id="CAF4129144.1"/>
    </source>
</evidence>